<reference evidence="2 3" key="1">
    <citation type="submission" date="2024-06" db="EMBL/GenBank/DDBJ databases">
        <title>Complete genome of Phlyctema vagabunda strain 19-DSS-EL-015.</title>
        <authorList>
            <person name="Fiorenzani C."/>
        </authorList>
    </citation>
    <scope>NUCLEOTIDE SEQUENCE [LARGE SCALE GENOMIC DNA]</scope>
    <source>
        <strain evidence="2 3">19-DSS-EL-015</strain>
    </source>
</reference>
<proteinExistence type="predicted"/>
<evidence type="ECO:0000256" key="1">
    <source>
        <dbReference type="SAM" id="Phobius"/>
    </source>
</evidence>
<protein>
    <recommendedName>
        <fullName evidence="4">DUF4231 domain-containing protein</fullName>
    </recommendedName>
</protein>
<accession>A0ABR4P7L9</accession>
<evidence type="ECO:0000313" key="2">
    <source>
        <dbReference type="EMBL" id="KAL3419305.1"/>
    </source>
</evidence>
<organism evidence="2 3">
    <name type="scientific">Phlyctema vagabunda</name>
    <dbReference type="NCBI Taxonomy" id="108571"/>
    <lineage>
        <taxon>Eukaryota</taxon>
        <taxon>Fungi</taxon>
        <taxon>Dikarya</taxon>
        <taxon>Ascomycota</taxon>
        <taxon>Pezizomycotina</taxon>
        <taxon>Leotiomycetes</taxon>
        <taxon>Helotiales</taxon>
        <taxon>Dermateaceae</taxon>
        <taxon>Phlyctema</taxon>
    </lineage>
</organism>
<keyword evidence="1" id="KW-0812">Transmembrane</keyword>
<keyword evidence="3" id="KW-1185">Reference proteome</keyword>
<keyword evidence="1" id="KW-1133">Transmembrane helix</keyword>
<feature type="transmembrane region" description="Helical" evidence="1">
    <location>
        <begin position="53"/>
        <end position="74"/>
    </location>
</feature>
<dbReference type="Proteomes" id="UP001629113">
    <property type="component" value="Unassembled WGS sequence"/>
</dbReference>
<comment type="caution">
    <text evidence="2">The sequence shown here is derived from an EMBL/GenBank/DDBJ whole genome shotgun (WGS) entry which is preliminary data.</text>
</comment>
<sequence>MAHRNSLLPDPYYLTARFWKRFSVFATVALSIAALVVSAIVQLRADSPTATRALMIAGVVINSVSISLSALTSLDWKKQLTHDRALVDQLNRAVGIRDTDRSRLGTHGQVEFFAKEE</sequence>
<name>A0ABR4P7L9_9HELO</name>
<feature type="transmembrane region" description="Helical" evidence="1">
    <location>
        <begin position="21"/>
        <end position="41"/>
    </location>
</feature>
<keyword evidence="1" id="KW-0472">Membrane</keyword>
<evidence type="ECO:0008006" key="4">
    <source>
        <dbReference type="Google" id="ProtNLM"/>
    </source>
</evidence>
<evidence type="ECO:0000313" key="3">
    <source>
        <dbReference type="Proteomes" id="UP001629113"/>
    </source>
</evidence>
<dbReference type="EMBL" id="JBFCZG010000008">
    <property type="protein sequence ID" value="KAL3419305.1"/>
    <property type="molecule type" value="Genomic_DNA"/>
</dbReference>
<gene>
    <name evidence="2" type="ORF">PVAG01_09527</name>
</gene>